<accession>A0A5J6MNU1</accession>
<gene>
    <name evidence="1" type="ORF">FRZ44_46550</name>
</gene>
<dbReference type="EMBL" id="CP042906">
    <property type="protein sequence ID" value="QEX19342.1"/>
    <property type="molecule type" value="Genomic_DNA"/>
</dbReference>
<dbReference type="Pfam" id="PF09898">
    <property type="entry name" value="DUF2125"/>
    <property type="match status" value="1"/>
</dbReference>
<dbReference type="Proteomes" id="UP000326202">
    <property type="component" value="Chromosome"/>
</dbReference>
<evidence type="ECO:0000313" key="1">
    <source>
        <dbReference type="EMBL" id="QEX19342.1"/>
    </source>
</evidence>
<evidence type="ECO:0000313" key="2">
    <source>
        <dbReference type="Proteomes" id="UP000326202"/>
    </source>
</evidence>
<evidence type="ECO:0008006" key="3">
    <source>
        <dbReference type="Google" id="ProtNLM"/>
    </source>
</evidence>
<sequence>MTRKSRIAALLAVLVLAGLAGGWAVWWHVAAGRFATSIDLWIAARRAEGYKIEAQRDPIEGFPFRLKTRIAAPSAAAGDGSWTWSGPDLAIDAPAWSPLSIGFAMPGAHRVLAQGHQYEVEAKTAEGLLSLATDGRLDRFRLTAGGISAQEPGRGAATIDSLYATLGQPAPDASAAIAASLAFDLGAETIALPPDPRLALGATIDHVAASGRLEGPPPRGFDAVSLAAWRDAGGAVDLNLMGLAWGPLKLSGSGTFSLDDQLRPLAAANTSVQGATETLQAVADAGLMKSGDAQLAALGLALLADGQGRVKVPLTAQDGELRSGPLKLAKLQPIVR</sequence>
<reference evidence="1 2" key="1">
    <citation type="submission" date="2019-08" db="EMBL/GenBank/DDBJ databases">
        <title>Hyperibacter terrae gen. nov., sp. nov. and Hyperibacter viscosus sp. nov., two new members in the family Rhodospirillaceae isolated from the rhizosphere of Hypericum perforatum.</title>
        <authorList>
            <person name="Noviana Z."/>
        </authorList>
    </citation>
    <scope>NUCLEOTIDE SEQUENCE [LARGE SCALE GENOMIC DNA]</scope>
    <source>
        <strain evidence="1 2">R5913</strain>
    </source>
</reference>
<keyword evidence="2" id="KW-1185">Reference proteome</keyword>
<dbReference type="AlphaFoldDB" id="A0A5J6MNU1"/>
<name>A0A5J6MNU1_9PROT</name>
<protein>
    <recommendedName>
        <fullName evidence="3">DUF2125 domain-containing protein</fullName>
    </recommendedName>
</protein>
<dbReference type="RefSeq" id="WP_151179413.1">
    <property type="nucleotide sequence ID" value="NZ_CP042906.1"/>
</dbReference>
<organism evidence="1 2">
    <name type="scientific">Hypericibacter terrae</name>
    <dbReference type="NCBI Taxonomy" id="2602015"/>
    <lineage>
        <taxon>Bacteria</taxon>
        <taxon>Pseudomonadati</taxon>
        <taxon>Pseudomonadota</taxon>
        <taxon>Alphaproteobacteria</taxon>
        <taxon>Rhodospirillales</taxon>
        <taxon>Dongiaceae</taxon>
        <taxon>Hypericibacter</taxon>
    </lineage>
</organism>
<dbReference type="OrthoDB" id="8478166at2"/>
<dbReference type="KEGG" id="htq:FRZ44_46550"/>
<dbReference type="InterPro" id="IPR018666">
    <property type="entry name" value="DUF2125"/>
</dbReference>
<proteinExistence type="predicted"/>